<dbReference type="InterPro" id="IPR027385">
    <property type="entry name" value="Beta-barrel_OMP"/>
</dbReference>
<name>A0ABW0RYP9_9BURK</name>
<protein>
    <submittedName>
        <fullName evidence="5">Porin family protein</fullName>
    </submittedName>
</protein>
<dbReference type="SUPFAM" id="SSF56925">
    <property type="entry name" value="OMPA-like"/>
    <property type="match status" value="1"/>
</dbReference>
<keyword evidence="2 3" id="KW-0732">Signal</keyword>
<evidence type="ECO:0000256" key="2">
    <source>
        <dbReference type="ARBA" id="ARBA00022729"/>
    </source>
</evidence>
<dbReference type="Pfam" id="PF13505">
    <property type="entry name" value="OMP_b-brl"/>
    <property type="match status" value="1"/>
</dbReference>
<evidence type="ECO:0000313" key="6">
    <source>
        <dbReference type="Proteomes" id="UP001596086"/>
    </source>
</evidence>
<comment type="subcellular location">
    <subcellularLocation>
        <location evidence="1">Cell outer membrane</location>
    </subcellularLocation>
</comment>
<dbReference type="EMBL" id="JBHSMZ010000010">
    <property type="protein sequence ID" value="MFC5549821.1"/>
    <property type="molecule type" value="Genomic_DNA"/>
</dbReference>
<keyword evidence="6" id="KW-1185">Reference proteome</keyword>
<evidence type="ECO:0000256" key="1">
    <source>
        <dbReference type="ARBA" id="ARBA00004442"/>
    </source>
</evidence>
<comment type="caution">
    <text evidence="5">The sequence shown here is derived from an EMBL/GenBank/DDBJ whole genome shotgun (WGS) entry which is preliminary data.</text>
</comment>
<dbReference type="InterPro" id="IPR011250">
    <property type="entry name" value="OMP/PagP_B-barrel"/>
</dbReference>
<accession>A0ABW0RYP9</accession>
<evidence type="ECO:0000256" key="3">
    <source>
        <dbReference type="SAM" id="SignalP"/>
    </source>
</evidence>
<gene>
    <name evidence="5" type="ORF">ACFPO9_14995</name>
</gene>
<proteinExistence type="predicted"/>
<dbReference type="Proteomes" id="UP001596086">
    <property type="component" value="Unassembled WGS sequence"/>
</dbReference>
<feature type="signal peptide" evidence="3">
    <location>
        <begin position="1"/>
        <end position="20"/>
    </location>
</feature>
<reference evidence="6" key="1">
    <citation type="journal article" date="2019" name="Int. J. Syst. Evol. Microbiol.">
        <title>The Global Catalogue of Microorganisms (GCM) 10K type strain sequencing project: providing services to taxonomists for standard genome sequencing and annotation.</title>
        <authorList>
            <consortium name="The Broad Institute Genomics Platform"/>
            <consortium name="The Broad Institute Genome Sequencing Center for Infectious Disease"/>
            <person name="Wu L."/>
            <person name="Ma J."/>
        </authorList>
    </citation>
    <scope>NUCLEOTIDE SEQUENCE [LARGE SCALE GENOMIC DNA]</scope>
    <source>
        <strain evidence="6">CGMCC 4.5798</strain>
    </source>
</reference>
<feature type="chain" id="PRO_5045142251" evidence="3">
    <location>
        <begin position="21"/>
        <end position="187"/>
    </location>
</feature>
<feature type="domain" description="Outer membrane protein beta-barrel" evidence="4">
    <location>
        <begin position="11"/>
        <end position="182"/>
    </location>
</feature>
<organism evidence="5 6">
    <name type="scientific">Massilia aerilata</name>
    <dbReference type="NCBI Taxonomy" id="453817"/>
    <lineage>
        <taxon>Bacteria</taxon>
        <taxon>Pseudomonadati</taxon>
        <taxon>Pseudomonadota</taxon>
        <taxon>Betaproteobacteria</taxon>
        <taxon>Burkholderiales</taxon>
        <taxon>Oxalobacteraceae</taxon>
        <taxon>Telluria group</taxon>
        <taxon>Massilia</taxon>
    </lineage>
</organism>
<sequence length="187" mass="20127">MKKTIFAVLAGVLAAGAAQAQTTSFADTAPNAYVGIGTGMVKDSITNDRKRTTKIFGGYDVDQNWGVEAGYSWLGSTGFYVQQGDHDLAYTRLKSSSFYAAAKYTMPLSERSSVYGKLGLAHSEQKYSSPLGSWNFKESNNGLYAAAGAQFKLTQKVSLYAELERNGESPRNGAKNLVLNGGLKFGF</sequence>
<dbReference type="RefSeq" id="WP_379771920.1">
    <property type="nucleotide sequence ID" value="NZ_JBHSMZ010000010.1"/>
</dbReference>
<evidence type="ECO:0000313" key="5">
    <source>
        <dbReference type="EMBL" id="MFC5549821.1"/>
    </source>
</evidence>
<dbReference type="Gene3D" id="2.40.160.20">
    <property type="match status" value="1"/>
</dbReference>
<evidence type="ECO:0000259" key="4">
    <source>
        <dbReference type="Pfam" id="PF13505"/>
    </source>
</evidence>